<dbReference type="GO" id="GO:0003735">
    <property type="term" value="F:structural constituent of ribosome"/>
    <property type="evidence" value="ECO:0007669"/>
    <property type="project" value="InterPro"/>
</dbReference>
<dbReference type="InterPro" id="IPR038380">
    <property type="entry name" value="Ribosomal_bS21_sf"/>
</dbReference>
<gene>
    <name evidence="5 8" type="primary">rpsU</name>
    <name evidence="9" type="ORF">ENU96_04415</name>
    <name evidence="8" type="ORF">ENV30_01600</name>
</gene>
<keyword evidence="2 5" id="KW-0689">Ribosomal protein</keyword>
<evidence type="ECO:0000256" key="2">
    <source>
        <dbReference type="ARBA" id="ARBA00022980"/>
    </source>
</evidence>
<evidence type="ECO:0000256" key="5">
    <source>
        <dbReference type="HAMAP-Rule" id="MF_00358"/>
    </source>
</evidence>
<evidence type="ECO:0000313" key="8">
    <source>
        <dbReference type="EMBL" id="HGI29997.1"/>
    </source>
</evidence>
<evidence type="ECO:0000256" key="6">
    <source>
        <dbReference type="RuleBase" id="RU000667"/>
    </source>
</evidence>
<accession>A0A7V4DDU5</accession>
<evidence type="ECO:0000256" key="4">
    <source>
        <dbReference type="ARBA" id="ARBA00035135"/>
    </source>
</evidence>
<evidence type="ECO:0000256" key="7">
    <source>
        <dbReference type="SAM" id="MobiDB-lite"/>
    </source>
</evidence>
<dbReference type="AlphaFoldDB" id="A0A7V4DDU5"/>
<organism evidence="8">
    <name type="scientific">Candidatus Caldatribacterium californiense</name>
    <dbReference type="NCBI Taxonomy" id="1454726"/>
    <lineage>
        <taxon>Bacteria</taxon>
        <taxon>Pseudomonadati</taxon>
        <taxon>Atribacterota</taxon>
        <taxon>Atribacteria</taxon>
        <taxon>Atribacterales</taxon>
        <taxon>Candidatus Caldatribacteriaceae</taxon>
        <taxon>Candidatus Caldatribacterium</taxon>
    </lineage>
</organism>
<dbReference type="EMBL" id="DTEN01000175">
    <property type="protein sequence ID" value="HGI74902.1"/>
    <property type="molecule type" value="Genomic_DNA"/>
</dbReference>
<dbReference type="PANTHER" id="PTHR21109">
    <property type="entry name" value="MITOCHONDRIAL 28S RIBOSOMAL PROTEIN S21"/>
    <property type="match status" value="1"/>
</dbReference>
<dbReference type="Gene3D" id="1.20.5.1150">
    <property type="entry name" value="Ribosomal protein S8"/>
    <property type="match status" value="1"/>
</dbReference>
<feature type="compositionally biased region" description="Basic residues" evidence="7">
    <location>
        <begin position="43"/>
        <end position="57"/>
    </location>
</feature>
<evidence type="ECO:0000313" key="9">
    <source>
        <dbReference type="EMBL" id="HGI74902.1"/>
    </source>
</evidence>
<dbReference type="GO" id="GO:0005840">
    <property type="term" value="C:ribosome"/>
    <property type="evidence" value="ECO:0007669"/>
    <property type="project" value="UniProtKB-KW"/>
</dbReference>
<comment type="caution">
    <text evidence="8">The sequence shown here is derived from an EMBL/GenBank/DDBJ whole genome shotgun (WGS) entry which is preliminary data.</text>
</comment>
<reference evidence="8" key="1">
    <citation type="journal article" date="2020" name="mSystems">
        <title>Genome- and Community-Level Interaction Insights into Carbon Utilization and Element Cycling Functions of Hydrothermarchaeota in Hydrothermal Sediment.</title>
        <authorList>
            <person name="Zhou Z."/>
            <person name="Liu Y."/>
            <person name="Xu W."/>
            <person name="Pan J."/>
            <person name="Luo Z.H."/>
            <person name="Li M."/>
        </authorList>
    </citation>
    <scope>NUCLEOTIDE SEQUENCE [LARGE SCALE GENOMIC DNA]</scope>
    <source>
        <strain evidence="9">SpSt-716</strain>
        <strain evidence="8">SpSt-747</strain>
    </source>
</reference>
<dbReference type="HAMAP" id="MF_00358">
    <property type="entry name" value="Ribosomal_bS21"/>
    <property type="match status" value="1"/>
</dbReference>
<protein>
    <recommendedName>
        <fullName evidence="4 5">Small ribosomal subunit protein bS21</fullName>
    </recommendedName>
</protein>
<dbReference type="InterPro" id="IPR001911">
    <property type="entry name" value="Ribosomal_bS21"/>
</dbReference>
<evidence type="ECO:0000256" key="1">
    <source>
        <dbReference type="ARBA" id="ARBA00006640"/>
    </source>
</evidence>
<dbReference type="EMBL" id="DTFV01000031">
    <property type="protein sequence ID" value="HGI29997.1"/>
    <property type="molecule type" value="Genomic_DNA"/>
</dbReference>
<name>A0A7V4DDU5_9BACT</name>
<feature type="compositionally biased region" description="Basic and acidic residues" evidence="7">
    <location>
        <begin position="31"/>
        <end position="42"/>
    </location>
</feature>
<feature type="region of interest" description="Disordered" evidence="7">
    <location>
        <begin position="27"/>
        <end position="57"/>
    </location>
</feature>
<proteinExistence type="inferred from homology"/>
<dbReference type="Pfam" id="PF01165">
    <property type="entry name" value="Ribosomal_S21"/>
    <property type="match status" value="1"/>
</dbReference>
<evidence type="ECO:0000256" key="3">
    <source>
        <dbReference type="ARBA" id="ARBA00023274"/>
    </source>
</evidence>
<sequence>MTEVRIGQGESLDEALRRFRKKCQRNGIISEMKRHEHYEKPSERRRKREQARRRKKR</sequence>
<dbReference type="GO" id="GO:0006412">
    <property type="term" value="P:translation"/>
    <property type="evidence" value="ECO:0007669"/>
    <property type="project" value="UniProtKB-UniRule"/>
</dbReference>
<dbReference type="GO" id="GO:1990904">
    <property type="term" value="C:ribonucleoprotein complex"/>
    <property type="evidence" value="ECO:0007669"/>
    <property type="project" value="UniProtKB-KW"/>
</dbReference>
<dbReference type="PRINTS" id="PR00976">
    <property type="entry name" value="RIBOSOMALS21"/>
</dbReference>
<dbReference type="NCBIfam" id="TIGR00030">
    <property type="entry name" value="S21p"/>
    <property type="match status" value="1"/>
</dbReference>
<comment type="similarity">
    <text evidence="1 5 6">Belongs to the bacterial ribosomal protein bS21 family.</text>
</comment>
<keyword evidence="3 5" id="KW-0687">Ribonucleoprotein</keyword>
<dbReference type="PANTHER" id="PTHR21109:SF0">
    <property type="entry name" value="SMALL RIBOSOMAL SUBUNIT PROTEIN BS21M"/>
    <property type="match status" value="1"/>
</dbReference>